<feature type="compositionally biased region" description="Basic and acidic residues" evidence="3">
    <location>
        <begin position="192"/>
        <end position="206"/>
    </location>
</feature>
<evidence type="ECO:0000256" key="2">
    <source>
        <dbReference type="SAM" id="Coils"/>
    </source>
</evidence>
<dbReference type="PANTHER" id="PTHR10331:SF6">
    <property type="entry name" value="SPINDLE ASSEMBLY ABNORMAL 4"/>
    <property type="match status" value="1"/>
</dbReference>
<feature type="region of interest" description="Disordered" evidence="3">
    <location>
        <begin position="559"/>
        <end position="630"/>
    </location>
</feature>
<gene>
    <name evidence="5" type="ORF">C2E20_1739</name>
</gene>
<feature type="compositionally biased region" description="Low complexity" evidence="3">
    <location>
        <begin position="847"/>
        <end position="862"/>
    </location>
</feature>
<feature type="region of interest" description="Disordered" evidence="3">
    <location>
        <begin position="318"/>
        <end position="341"/>
    </location>
</feature>
<proteinExistence type="inferred from homology"/>
<feature type="compositionally biased region" description="Low complexity" evidence="3">
    <location>
        <begin position="700"/>
        <end position="725"/>
    </location>
</feature>
<feature type="region of interest" description="Disordered" evidence="3">
    <location>
        <begin position="700"/>
        <end position="726"/>
    </location>
</feature>
<keyword evidence="2" id="KW-0175">Coiled coil</keyword>
<evidence type="ECO:0000256" key="1">
    <source>
        <dbReference type="ARBA" id="ARBA00005627"/>
    </source>
</evidence>
<evidence type="ECO:0000259" key="4">
    <source>
        <dbReference type="Pfam" id="PF07202"/>
    </source>
</evidence>
<reference evidence="5 6" key="1">
    <citation type="journal article" date="2018" name="Plant J.">
        <title>Genome sequences of Chlorella sorokiniana UTEX 1602 and Micractinium conductrix SAG 241.80: implications to maltose excretion by a green alga.</title>
        <authorList>
            <person name="Arriola M.B."/>
            <person name="Velmurugan N."/>
            <person name="Zhang Y."/>
            <person name="Plunkett M.H."/>
            <person name="Hondzo H."/>
            <person name="Barney B.M."/>
        </authorList>
    </citation>
    <scope>NUCLEOTIDE SEQUENCE [LARGE SCALE GENOMIC DNA]</scope>
    <source>
        <strain evidence="5 6">SAG 241.80</strain>
    </source>
</reference>
<dbReference type="InterPro" id="IPR047002">
    <property type="entry name" value="Tcp10_C_sf"/>
</dbReference>
<name>A0A2P6VM89_9CHLO</name>
<feature type="compositionally biased region" description="Low complexity" evidence="3">
    <location>
        <begin position="318"/>
        <end position="328"/>
    </location>
</feature>
<feature type="coiled-coil region" evidence="2">
    <location>
        <begin position="409"/>
        <end position="464"/>
    </location>
</feature>
<keyword evidence="6" id="KW-1185">Reference proteome</keyword>
<organism evidence="5 6">
    <name type="scientific">Micractinium conductrix</name>
    <dbReference type="NCBI Taxonomy" id="554055"/>
    <lineage>
        <taxon>Eukaryota</taxon>
        <taxon>Viridiplantae</taxon>
        <taxon>Chlorophyta</taxon>
        <taxon>core chlorophytes</taxon>
        <taxon>Trebouxiophyceae</taxon>
        <taxon>Chlorellales</taxon>
        <taxon>Chlorellaceae</taxon>
        <taxon>Chlorella clade</taxon>
        <taxon>Micractinium</taxon>
    </lineage>
</organism>
<dbReference type="InterPro" id="IPR026581">
    <property type="entry name" value="TCP10L/CENPJ"/>
</dbReference>
<feature type="domain" description="Centromere protein J C-terminal" evidence="4">
    <location>
        <begin position="936"/>
        <end position="968"/>
    </location>
</feature>
<dbReference type="EMBL" id="LHPF02000003">
    <property type="protein sequence ID" value="PSC75200.1"/>
    <property type="molecule type" value="Genomic_DNA"/>
</dbReference>
<evidence type="ECO:0000313" key="6">
    <source>
        <dbReference type="Proteomes" id="UP000239649"/>
    </source>
</evidence>
<dbReference type="STRING" id="554055.A0A2P6VM89"/>
<dbReference type="Pfam" id="PF07202">
    <property type="entry name" value="Tcp10_C"/>
    <property type="match status" value="1"/>
</dbReference>
<dbReference type="PANTHER" id="PTHR10331">
    <property type="entry name" value="T COMPLEX PROTEIN 10"/>
    <property type="match status" value="1"/>
</dbReference>
<comment type="caution">
    <text evidence="5">The sequence shown here is derived from an EMBL/GenBank/DDBJ whole genome shotgun (WGS) entry which is preliminary data.</text>
</comment>
<feature type="compositionally biased region" description="Low complexity" evidence="3">
    <location>
        <begin position="89"/>
        <end position="135"/>
    </location>
</feature>
<comment type="similarity">
    <text evidence="1">Belongs to the TCP10 family.</text>
</comment>
<feature type="compositionally biased region" description="Polar residues" evidence="3">
    <location>
        <begin position="575"/>
        <end position="593"/>
    </location>
</feature>
<dbReference type="InterPro" id="IPR009852">
    <property type="entry name" value="CENPJ_C_dom"/>
</dbReference>
<sequence>MLERGRPPGGGAAHAAAAAAAAAALPLLTAEPKPFLRRGAGWAARMEAAREGRRYVPRGGPVKDYSQEGEAPLPRRTRPRGAVAPSRIPRSPAKQPRAAKPAPAGAGYDARRAAAAAAAPQQHHPQGRPQRSHPASPRPPPNNAAAATPRRAAQAGAPPVASASSGDHWARKLLGQVPTAPTPAQRPSWEAQQEHEELGSMEEFKALESQVLREVGNSPRAWGGGRKKAGGSGSSGPSPFSSARVSGGAAGSGWPAPPPAAQQLQEEAYVEEEDVFQSEGEGGVRCLSGSRDAHGQQEFAQAAAAGVASPLARRAVNFDTAAPTAARPAPAPPRQQPIYHDDDWEEEGEMQAQSAFVPGDAVRLQPSGLVQAFFRPAPTPAAAAGQATPHCHPQARLPAQPAAAQHTAAASEADAVEQLQQEVVRLQEERARVARLRMELDEVAARLEQEKEAFEKRKLEEMAKFEAERGEELRKLQRDRRVLEKQSRAILKMPTKQSKEEVAAVEALLAEERKIGRARDARHKLATERLRQQVLELQGRNAEMKEHIRYLEQQRLEQQPWAGGSGGAQEAGTAGLQSASPPVTARATPSKQRQPGGLPVVRVEQGGGSSSSRRTLGSAAPAKQPGGLPPARLAAGGWAYAAAAAAAEEDEEVEPQIADVQLEEDEVVTMCEEPSAEDAFDYCSGGAAVLATAADQRWHAGGATAGPAPRQQAAQQPAAAAAPGAMEQASSALARFQQLRASLVQHEGLQGRLASRVACLEPSSQVDSTLGMPAGGGSVAAHVPAGGAALHAGFAAPDPGSACSAPMQSVLGRGGDDDLRRLGRTLLAASSSGHGSPTDLHLPPAPAEQQAAGPAPVPGSAADSVVSESQQPDGRWERLWASGLREQRFANGSTKQSLPGGAMLTRFANGDVKKALPGGGVEYYYSEVDSWQVTHPSGVDVFFFPSGQVEAHHPGGIREILFPDGAVRKVLPDGRELAISAAHLSQEIQQAPPVASLLPASAAGGA</sequence>
<evidence type="ECO:0000313" key="5">
    <source>
        <dbReference type="EMBL" id="PSC75200.1"/>
    </source>
</evidence>
<accession>A0A2P6VM89</accession>
<feature type="compositionally biased region" description="Low complexity" evidence="3">
    <location>
        <begin position="235"/>
        <end position="247"/>
    </location>
</feature>
<protein>
    <submittedName>
        <fullName evidence="5">Centromere J-like isoform X1</fullName>
    </submittedName>
</protein>
<evidence type="ECO:0000256" key="3">
    <source>
        <dbReference type="SAM" id="MobiDB-lite"/>
    </source>
</evidence>
<feature type="region of interest" description="Disordered" evidence="3">
    <location>
        <begin position="44"/>
        <end position="295"/>
    </location>
</feature>
<feature type="coiled-coil region" evidence="2">
    <location>
        <begin position="527"/>
        <end position="554"/>
    </location>
</feature>
<dbReference type="AlphaFoldDB" id="A0A2P6VM89"/>
<dbReference type="Gene3D" id="2.60.450.20">
    <property type="match status" value="1"/>
</dbReference>
<dbReference type="OrthoDB" id="10252174at2759"/>
<feature type="compositionally biased region" description="Low complexity" evidence="3">
    <location>
        <begin position="143"/>
        <end position="165"/>
    </location>
</feature>
<dbReference type="Proteomes" id="UP000239649">
    <property type="component" value="Unassembled WGS sequence"/>
</dbReference>
<feature type="region of interest" description="Disordered" evidence="3">
    <location>
        <begin position="829"/>
        <end position="874"/>
    </location>
</feature>